<organism evidence="8 9">
    <name type="scientific">Alaudala cheleensis</name>
    <name type="common">Asian short-toed lark</name>
    <dbReference type="NCBI Taxonomy" id="670337"/>
    <lineage>
        <taxon>Eukaryota</taxon>
        <taxon>Metazoa</taxon>
        <taxon>Chordata</taxon>
        <taxon>Craniata</taxon>
        <taxon>Vertebrata</taxon>
        <taxon>Euteleostomi</taxon>
        <taxon>Archelosauria</taxon>
        <taxon>Archosauria</taxon>
        <taxon>Dinosauria</taxon>
        <taxon>Saurischia</taxon>
        <taxon>Theropoda</taxon>
        <taxon>Coelurosauria</taxon>
        <taxon>Aves</taxon>
        <taxon>Neognathae</taxon>
        <taxon>Neoaves</taxon>
        <taxon>Telluraves</taxon>
        <taxon>Australaves</taxon>
        <taxon>Passeriformes</taxon>
        <taxon>Sylvioidea</taxon>
        <taxon>Alaudidae</taxon>
        <taxon>Alaudala</taxon>
    </lineage>
</organism>
<evidence type="ECO:0000313" key="8">
    <source>
        <dbReference type="EMBL" id="NXQ32169.1"/>
    </source>
</evidence>
<feature type="compositionally biased region" description="Basic residues" evidence="6">
    <location>
        <begin position="1"/>
        <end position="19"/>
    </location>
</feature>
<accession>A0A7L2C2N2</accession>
<keyword evidence="9" id="KW-1185">Reference proteome</keyword>
<dbReference type="InterPro" id="IPR026770">
    <property type="entry name" value="RNase_K"/>
</dbReference>
<reference evidence="8 9" key="1">
    <citation type="submission" date="2019-09" db="EMBL/GenBank/DDBJ databases">
        <title>Bird 10,000 Genomes (B10K) Project - Family phase.</title>
        <authorList>
            <person name="Zhang G."/>
        </authorList>
    </citation>
    <scope>NUCLEOTIDE SEQUENCE [LARGE SCALE GENOMIC DNA]</scope>
    <source>
        <strain evidence="8">B10K-DU-001-15</strain>
        <tissue evidence="8">Muscle</tissue>
    </source>
</reference>
<name>A0A7L2C2N2_9PASS</name>
<evidence type="ECO:0000256" key="4">
    <source>
        <dbReference type="ARBA" id="ARBA00022989"/>
    </source>
</evidence>
<dbReference type="GO" id="GO:0004521">
    <property type="term" value="F:RNA endonuclease activity"/>
    <property type="evidence" value="ECO:0007669"/>
    <property type="project" value="InterPro"/>
</dbReference>
<evidence type="ECO:0000256" key="6">
    <source>
        <dbReference type="SAM" id="MobiDB-lite"/>
    </source>
</evidence>
<dbReference type="GO" id="GO:0016020">
    <property type="term" value="C:membrane"/>
    <property type="evidence" value="ECO:0007669"/>
    <property type="project" value="UniProtKB-SubCell"/>
</dbReference>
<feature type="region of interest" description="Disordered" evidence="6">
    <location>
        <begin position="1"/>
        <end position="27"/>
    </location>
</feature>
<dbReference type="EMBL" id="VWYE01019405">
    <property type="protein sequence ID" value="NXQ32169.1"/>
    <property type="molecule type" value="Genomic_DNA"/>
</dbReference>
<sequence>LRSLKPPKKPQKNPKKLQKTPKPLPEPLPVPAMVSLLCCGPKMAACGLVLSAWGVVMLVRGNLRGSGGNLRGFEGNLREFGVPEGGPERIYGLYEQVSYNCFIAAGLYALLGGFSLCQTRLNKRKEYMVR</sequence>
<evidence type="ECO:0000313" key="9">
    <source>
        <dbReference type="Proteomes" id="UP000571582"/>
    </source>
</evidence>
<evidence type="ECO:0000256" key="3">
    <source>
        <dbReference type="ARBA" id="ARBA00022692"/>
    </source>
</evidence>
<feature type="transmembrane region" description="Helical" evidence="7">
    <location>
        <begin position="97"/>
        <end position="117"/>
    </location>
</feature>
<evidence type="ECO:0000256" key="2">
    <source>
        <dbReference type="ARBA" id="ARBA00008458"/>
    </source>
</evidence>
<evidence type="ECO:0000256" key="1">
    <source>
        <dbReference type="ARBA" id="ARBA00004141"/>
    </source>
</evidence>
<evidence type="ECO:0000256" key="7">
    <source>
        <dbReference type="SAM" id="Phobius"/>
    </source>
</evidence>
<keyword evidence="4 7" id="KW-1133">Transmembrane helix</keyword>
<protein>
    <submittedName>
        <fullName evidence="8">RNK Ribonuclease</fullName>
    </submittedName>
</protein>
<comment type="similarity">
    <text evidence="2">Belongs to the RNase K family.</text>
</comment>
<proteinExistence type="inferred from homology"/>
<feature type="non-terminal residue" evidence="8">
    <location>
        <position position="130"/>
    </location>
</feature>
<keyword evidence="5 7" id="KW-0472">Membrane</keyword>
<dbReference type="PANTHER" id="PTHR31733">
    <property type="entry name" value="RIBONUCLEASE KAPPA"/>
    <property type="match status" value="1"/>
</dbReference>
<feature type="non-terminal residue" evidence="8">
    <location>
        <position position="1"/>
    </location>
</feature>
<dbReference type="Proteomes" id="UP000571582">
    <property type="component" value="Unassembled WGS sequence"/>
</dbReference>
<keyword evidence="3 7" id="KW-0812">Transmembrane</keyword>
<comment type="caution">
    <text evidence="8">The sequence shown here is derived from an EMBL/GenBank/DDBJ whole genome shotgun (WGS) entry which is preliminary data.</text>
</comment>
<evidence type="ECO:0000256" key="5">
    <source>
        <dbReference type="ARBA" id="ARBA00023136"/>
    </source>
</evidence>
<dbReference type="AlphaFoldDB" id="A0A7L2C2N2"/>
<gene>
    <name evidence="8" type="primary">Rnasek</name>
    <name evidence="8" type="ORF">ALACHE_R15184</name>
</gene>
<comment type="subcellular location">
    <subcellularLocation>
        <location evidence="1">Membrane</location>
        <topology evidence="1">Multi-pass membrane protein</topology>
    </subcellularLocation>
</comment>